<dbReference type="GO" id="GO:0003824">
    <property type="term" value="F:catalytic activity"/>
    <property type="evidence" value="ECO:0007669"/>
    <property type="project" value="InterPro"/>
</dbReference>
<dbReference type="SUPFAM" id="SSF54506">
    <property type="entry name" value="Diaminopimelate epimerase-like"/>
    <property type="match status" value="1"/>
</dbReference>
<protein>
    <recommendedName>
        <fullName evidence="3">Phenazine biosynthesis protein PhzF</fullName>
    </recommendedName>
</protein>
<comment type="caution">
    <text evidence="1">The sequence shown here is derived from an EMBL/GenBank/DDBJ whole genome shotgun (WGS) entry which is preliminary data.</text>
</comment>
<gene>
    <name evidence="1" type="ORF">CRV08_04895</name>
</gene>
<evidence type="ECO:0000313" key="1">
    <source>
        <dbReference type="EMBL" id="RXJ69394.1"/>
    </source>
</evidence>
<dbReference type="Proteomes" id="UP000290172">
    <property type="component" value="Unassembled WGS sequence"/>
</dbReference>
<name>A0A4Q0YHZ8_9BACT</name>
<evidence type="ECO:0008006" key="3">
    <source>
        <dbReference type="Google" id="ProtNLM"/>
    </source>
</evidence>
<dbReference type="AlphaFoldDB" id="A0A4Q0YHZ8"/>
<proteinExistence type="predicted"/>
<sequence length="43" mass="5141">MKENNEKGVYHIRWFSPISEIDFCGHAILASAYIQFKLLFYFL</sequence>
<organism evidence="1 2">
    <name type="scientific">Halarcobacter ebronensis</name>
    <dbReference type="NCBI Taxonomy" id="1462615"/>
    <lineage>
        <taxon>Bacteria</taxon>
        <taxon>Pseudomonadati</taxon>
        <taxon>Campylobacterota</taxon>
        <taxon>Epsilonproteobacteria</taxon>
        <taxon>Campylobacterales</taxon>
        <taxon>Arcobacteraceae</taxon>
        <taxon>Halarcobacter</taxon>
    </lineage>
</organism>
<accession>A0A4Q0YHZ8</accession>
<dbReference type="EMBL" id="PDKJ01000003">
    <property type="protein sequence ID" value="RXJ69394.1"/>
    <property type="molecule type" value="Genomic_DNA"/>
</dbReference>
<evidence type="ECO:0000313" key="2">
    <source>
        <dbReference type="Proteomes" id="UP000290172"/>
    </source>
</evidence>
<reference evidence="1 2" key="1">
    <citation type="submission" date="2017-10" db="EMBL/GenBank/DDBJ databases">
        <title>Genomics of the genus Arcobacter.</title>
        <authorList>
            <person name="Perez-Cataluna A."/>
            <person name="Figueras M.J."/>
        </authorList>
    </citation>
    <scope>NUCLEOTIDE SEQUENCE [LARGE SCALE GENOMIC DNA]</scope>
    <source>
        <strain evidence="1 2">CECT 8993</strain>
    </source>
</reference>
<dbReference type="Pfam" id="PF02567">
    <property type="entry name" value="PhzC-PhzF"/>
    <property type="match status" value="1"/>
</dbReference>
<dbReference type="InterPro" id="IPR003719">
    <property type="entry name" value="Phenazine_PhzF-like"/>
</dbReference>
<dbReference type="Gene3D" id="3.10.310.10">
    <property type="entry name" value="Diaminopimelate Epimerase, Chain A, domain 1"/>
    <property type="match status" value="1"/>
</dbReference>